<feature type="domain" description="C3H1-type" evidence="6">
    <location>
        <begin position="304"/>
        <end position="331"/>
    </location>
</feature>
<keyword evidence="3 5" id="KW-0863">Zinc-finger</keyword>
<protein>
    <submittedName>
        <fullName evidence="8">Uncharacterized protein</fullName>
    </submittedName>
</protein>
<feature type="zinc finger region" description="C3H1-type" evidence="5">
    <location>
        <begin position="679"/>
        <end position="706"/>
    </location>
</feature>
<keyword evidence="2" id="KW-0677">Repeat</keyword>
<dbReference type="SMART" id="SM00743">
    <property type="entry name" value="Agenet"/>
    <property type="match status" value="1"/>
</dbReference>
<keyword evidence="1 5" id="KW-0479">Metal-binding</keyword>
<dbReference type="Pfam" id="PF00575">
    <property type="entry name" value="S1"/>
    <property type="match status" value="3"/>
</dbReference>
<dbReference type="AlphaFoldDB" id="A0AA36MJP5"/>
<feature type="zinc finger region" description="C3H1-type" evidence="5">
    <location>
        <begin position="16"/>
        <end position="43"/>
    </location>
</feature>
<feature type="zinc finger region" description="C3H1-type" evidence="5">
    <location>
        <begin position="50"/>
        <end position="77"/>
    </location>
</feature>
<dbReference type="PROSITE" id="PS50126">
    <property type="entry name" value="S1"/>
    <property type="match status" value="3"/>
</dbReference>
<dbReference type="SMART" id="SM00333">
    <property type="entry name" value="TUDOR"/>
    <property type="match status" value="1"/>
</dbReference>
<evidence type="ECO:0000256" key="5">
    <source>
        <dbReference type="PROSITE-ProRule" id="PRU00723"/>
    </source>
</evidence>
<dbReference type="PANTHER" id="PTHR12547">
    <property type="entry name" value="CCCH ZINC FINGER/TIS11-RELATED"/>
    <property type="match status" value="1"/>
</dbReference>
<feature type="zinc finger region" description="C3H1-type" evidence="5">
    <location>
        <begin position="643"/>
        <end position="670"/>
    </location>
</feature>
<dbReference type="SUPFAM" id="SSF90229">
    <property type="entry name" value="CCCH zinc finger"/>
    <property type="match status" value="14"/>
</dbReference>
<feature type="zinc finger region" description="C3H1-type" evidence="5">
    <location>
        <begin position="541"/>
        <end position="568"/>
    </location>
</feature>
<feature type="domain" description="S1 motif" evidence="7">
    <location>
        <begin position="895"/>
        <end position="963"/>
    </location>
</feature>
<evidence type="ECO:0000256" key="4">
    <source>
        <dbReference type="ARBA" id="ARBA00022833"/>
    </source>
</evidence>
<dbReference type="Gene3D" id="2.40.50.140">
    <property type="entry name" value="Nucleic acid-binding proteins"/>
    <property type="match status" value="3"/>
</dbReference>
<feature type="domain" description="C3H1-type" evidence="6">
    <location>
        <begin position="203"/>
        <end position="230"/>
    </location>
</feature>
<feature type="domain" description="C3H1-type" evidence="6">
    <location>
        <begin position="340"/>
        <end position="367"/>
    </location>
</feature>
<dbReference type="EMBL" id="CAUJNA010000282">
    <property type="protein sequence ID" value="CAJ1374894.1"/>
    <property type="molecule type" value="Genomic_DNA"/>
</dbReference>
<dbReference type="SMART" id="SM00316">
    <property type="entry name" value="S1"/>
    <property type="match status" value="3"/>
</dbReference>
<name>A0AA36MJP5_9DINO</name>
<dbReference type="PANTHER" id="PTHR12547:SF18">
    <property type="entry name" value="PROTEIN TIS11"/>
    <property type="match status" value="1"/>
</dbReference>
<feature type="domain" description="C3H1-type" evidence="6">
    <location>
        <begin position="460"/>
        <end position="487"/>
    </location>
</feature>
<dbReference type="Gene3D" id="3.30.1370.210">
    <property type="match status" value="1"/>
</dbReference>
<feature type="domain" description="C3H1-type" evidence="6">
    <location>
        <begin position="261"/>
        <end position="288"/>
    </location>
</feature>
<feature type="domain" description="C3H1-type" evidence="6">
    <location>
        <begin position="130"/>
        <end position="157"/>
    </location>
</feature>
<dbReference type="GO" id="GO:0003729">
    <property type="term" value="F:mRNA binding"/>
    <property type="evidence" value="ECO:0007669"/>
    <property type="project" value="InterPro"/>
</dbReference>
<sequence>MTIRAPQVQETSPANAFKTVLCKYFEAGHCTRGDSCTYAHGEEEQQEASSFKTVLCKFFEAGSCTRGDSCSFAHGESDLASNKAEEVPSLADVIARASMPSMAAPQRPAVVPPRAGVKRPMEWEPESRPKVPRQQCAFFAVGRCARGSDCPYQHGPDLPDFPDPALALFPEATSPRRGHWIYVEEEEWADPSWPEQHHAASGSWPSTPCRFFAEGHCLKGENCEFSHEVPSISMGRGGTIYANAPIRVKVEPGVQSLPAPKFKTQICKYFLEGSCFKGDECSYAHGAEQLQAPGPGAGLPAESSFKTKMCLYHLQGTCFKGEACTYAHSEEELSGAAESNFKTKMCLWHLQGQCVRGDACTFAHDESELMEPGALVPQGAQALPMPPVVPSLVPTPSKFKTQLCKFYLEGTCFKGDECSYAHGEDQLQAGGAPEGAPGEPLPMPPVVPSLVPSLVPTPSKFKTQICKFYLEGTCFKGDECSYAHGEEQLQANDAVAGVGPESPNFKTKICLYYLQGKCFRGEACSYAHSEEELAAGPAESNFKTKMCLFHLQGICVKGDACRWAHDERELTEPGVPQDPEPGEPLPMPPVVPSLVPSLVLTPSKFKTQICKFYLEGTCFKGDECSYAHGEDQLQAGPATGESSFKTKICVYHLQGKCFRGEACSYAHSEEELAPGAEPSFKTKMCNFYLQGQCVKGGACKFAHGELAMPPPPRALPAGTNGNRYGIIVPSLARKGRVRARFSTESVQFYSRLSLASQATAMHPADIKHLETSASEHGVVMMPRDDEQFYPGTIEKVGDGTCTVKWEDPDGGPETSEVSNADIKKIVIYKDYKVGEAVEAIFPEDGYWYPGEVTKVNADGTFAVKWEDPDGGPEESDVSPKEIKYPPIPFEKLEVGQKYTGTVRSVLDFGAFVDIGAESDGLLHISRVSKERVDNIYDMVQEGMEIECWISGKRDDGKFGLTMVEGLTDSAPRSAPADLTPFANIPPEEWQKGVVARTAPFGAFVTVTLQDGSSADGLVHVSQVKDGFVDNVDDELSAGQEVKVRIQSVDMDSGRMSLSMREGFGGGGGGSRPPSDVSAFADVATDTWMKGTVARLAPFGAFVTLKKEDAQADGLVHITQIRDGFVEQVEDELSVGQEVEVRIEFVDVDNGKMSLSMKPQ</sequence>
<feature type="zinc finger region" description="C3H1-type" evidence="5">
    <location>
        <begin position="203"/>
        <end position="230"/>
    </location>
</feature>
<feature type="zinc finger region" description="C3H1-type" evidence="5">
    <location>
        <begin position="261"/>
        <end position="288"/>
    </location>
</feature>
<dbReference type="CDD" id="cd04508">
    <property type="entry name" value="Tudor_SF"/>
    <property type="match status" value="2"/>
</dbReference>
<dbReference type="InterPro" id="IPR002999">
    <property type="entry name" value="Tudor"/>
</dbReference>
<proteinExistence type="predicted"/>
<dbReference type="Gene3D" id="2.30.30.140">
    <property type="match status" value="1"/>
</dbReference>
<feature type="domain" description="C3H1-type" evidence="6">
    <location>
        <begin position="16"/>
        <end position="43"/>
    </location>
</feature>
<evidence type="ECO:0000259" key="6">
    <source>
        <dbReference type="PROSITE" id="PS50103"/>
    </source>
</evidence>
<feature type="zinc finger region" description="C3H1-type" evidence="5">
    <location>
        <begin position="460"/>
        <end position="487"/>
    </location>
</feature>
<dbReference type="InterPro" id="IPR036855">
    <property type="entry name" value="Znf_CCCH_sf"/>
</dbReference>
<feature type="domain" description="S1 motif" evidence="7">
    <location>
        <begin position="987"/>
        <end position="1060"/>
    </location>
</feature>
<dbReference type="SMART" id="SM00356">
    <property type="entry name" value="ZnF_C3H1"/>
    <property type="match status" value="14"/>
</dbReference>
<feature type="zinc finger region" description="C3H1-type" evidence="5">
    <location>
        <begin position="130"/>
        <end position="157"/>
    </location>
</feature>
<feature type="domain" description="C3H1-type" evidence="6">
    <location>
        <begin position="541"/>
        <end position="568"/>
    </location>
</feature>
<evidence type="ECO:0000256" key="2">
    <source>
        <dbReference type="ARBA" id="ARBA00022737"/>
    </source>
</evidence>
<evidence type="ECO:0000313" key="8">
    <source>
        <dbReference type="EMBL" id="CAJ1374894.1"/>
    </source>
</evidence>
<feature type="zinc finger region" description="C3H1-type" evidence="5">
    <location>
        <begin position="504"/>
        <end position="531"/>
    </location>
</feature>
<dbReference type="Pfam" id="PF00642">
    <property type="entry name" value="zf-CCCH"/>
    <property type="match status" value="8"/>
</dbReference>
<dbReference type="InterPro" id="IPR003029">
    <property type="entry name" value="S1_domain"/>
</dbReference>
<feature type="domain" description="C3H1-type" evidence="6">
    <location>
        <begin position="643"/>
        <end position="670"/>
    </location>
</feature>
<feature type="domain" description="C3H1-type" evidence="6">
    <location>
        <begin position="50"/>
        <end position="77"/>
    </location>
</feature>
<keyword evidence="9" id="KW-1185">Reference proteome</keyword>
<comment type="caution">
    <text evidence="8">The sequence shown here is derived from an EMBL/GenBank/DDBJ whole genome shotgun (WGS) entry which is preliminary data.</text>
</comment>
<feature type="zinc finger region" description="C3H1-type" evidence="5">
    <location>
        <begin position="604"/>
        <end position="631"/>
    </location>
</feature>
<dbReference type="Pfam" id="PF14608">
    <property type="entry name" value="zf-CCCH_2"/>
    <property type="match status" value="2"/>
</dbReference>
<dbReference type="InterPro" id="IPR045877">
    <property type="entry name" value="ZFP36-like"/>
</dbReference>
<feature type="zinc finger region" description="C3H1-type" evidence="5">
    <location>
        <begin position="340"/>
        <end position="367"/>
    </location>
</feature>
<keyword evidence="4 5" id="KW-0862">Zinc</keyword>
<dbReference type="GO" id="GO:0008270">
    <property type="term" value="F:zinc ion binding"/>
    <property type="evidence" value="ECO:0007669"/>
    <property type="project" value="UniProtKB-KW"/>
</dbReference>
<dbReference type="Gene3D" id="4.10.1000.10">
    <property type="entry name" value="Zinc finger, CCCH-type"/>
    <property type="match status" value="12"/>
</dbReference>
<evidence type="ECO:0000256" key="3">
    <source>
        <dbReference type="ARBA" id="ARBA00022771"/>
    </source>
</evidence>
<feature type="domain" description="C3H1-type" evidence="6">
    <location>
        <begin position="504"/>
        <end position="531"/>
    </location>
</feature>
<organism evidence="8 9">
    <name type="scientific">Effrenium voratum</name>
    <dbReference type="NCBI Taxonomy" id="2562239"/>
    <lineage>
        <taxon>Eukaryota</taxon>
        <taxon>Sar</taxon>
        <taxon>Alveolata</taxon>
        <taxon>Dinophyceae</taxon>
        <taxon>Suessiales</taxon>
        <taxon>Symbiodiniaceae</taxon>
        <taxon>Effrenium</taxon>
    </lineage>
</organism>
<feature type="domain" description="C3H1-type" evidence="6">
    <location>
        <begin position="679"/>
        <end position="706"/>
    </location>
</feature>
<feature type="domain" description="C3H1-type" evidence="6">
    <location>
        <begin position="398"/>
        <end position="425"/>
    </location>
</feature>
<dbReference type="InterPro" id="IPR000571">
    <property type="entry name" value="Znf_CCCH"/>
</dbReference>
<feature type="zinc finger region" description="C3H1-type" evidence="5">
    <location>
        <begin position="398"/>
        <end position="425"/>
    </location>
</feature>
<evidence type="ECO:0000313" key="9">
    <source>
        <dbReference type="Proteomes" id="UP001178507"/>
    </source>
</evidence>
<accession>A0AA36MJP5</accession>
<gene>
    <name evidence="8" type="ORF">EVOR1521_LOCUS4314</name>
</gene>
<evidence type="ECO:0000256" key="1">
    <source>
        <dbReference type="ARBA" id="ARBA00022723"/>
    </source>
</evidence>
<dbReference type="Proteomes" id="UP001178507">
    <property type="component" value="Unassembled WGS sequence"/>
</dbReference>
<dbReference type="PROSITE" id="PS50103">
    <property type="entry name" value="ZF_C3H1"/>
    <property type="match status" value="14"/>
</dbReference>
<dbReference type="InterPro" id="IPR014002">
    <property type="entry name" value="Agenet_dom_plant"/>
</dbReference>
<feature type="domain" description="C3H1-type" evidence="6">
    <location>
        <begin position="604"/>
        <end position="631"/>
    </location>
</feature>
<reference evidence="8" key="1">
    <citation type="submission" date="2023-08" db="EMBL/GenBank/DDBJ databases">
        <authorList>
            <person name="Chen Y."/>
            <person name="Shah S."/>
            <person name="Dougan E. K."/>
            <person name="Thang M."/>
            <person name="Chan C."/>
        </authorList>
    </citation>
    <scope>NUCLEOTIDE SEQUENCE</scope>
</reference>
<evidence type="ECO:0000259" key="7">
    <source>
        <dbReference type="PROSITE" id="PS50126"/>
    </source>
</evidence>
<feature type="zinc finger region" description="C3H1-type" evidence="5">
    <location>
        <begin position="304"/>
        <end position="331"/>
    </location>
</feature>
<dbReference type="SUPFAM" id="SSF50249">
    <property type="entry name" value="Nucleic acid-binding proteins"/>
    <property type="match status" value="3"/>
</dbReference>
<dbReference type="InterPro" id="IPR012340">
    <property type="entry name" value="NA-bd_OB-fold"/>
</dbReference>
<feature type="domain" description="S1 motif" evidence="7">
    <location>
        <begin position="1085"/>
        <end position="1157"/>
    </location>
</feature>